<dbReference type="Proteomes" id="UP000002484">
    <property type="component" value="Chromosome"/>
</dbReference>
<dbReference type="PANTHER" id="PTHR48207:SF3">
    <property type="entry name" value="SUCCINATE--HYDROXYMETHYLGLUTARATE COA-TRANSFERASE"/>
    <property type="match status" value="1"/>
</dbReference>
<sequence>MTGAQGPEASSAGPAGFLAGLTILELGDGIAGSAATSLLAGLGAEVTTVIDPASPHRQARPRTSTNAGPVSLLPVILDRGKRIVRGNDLDVAGIRALLARGGDSRGPFDLVIVDRVEGVRGPLASLRDIPTYTSFVAGANRGAWLSISAFGLSGARRDDIATEITLAAASGMLATVRDASWGNPLKLAGYQSLLNCAQAAALASCHAVDLARDGEPAHLDLSAVEATIAMGPTLEIATVLLNTGGPAGAKRYGAPASFYRCQDGQVRISAMEDHQWRGVVAAMDSPDWAERFATTAARIEYPEEIDRRIGEWTRTLTKTRAETLLQSHGVPATAMYSPAETLESPQLRHRGSFESVRLPDGQEATVVGAQYRPIEVERTGDVAAEGTGPVTGRRGRSLRGLHVVEASHVLAAPLAGALLGAMGAQVTKLEDLRRLDMYRRRGPYIDQVAGGERSAYFALVNHSKRSVAFDLEESRERLDALLAGADVVIENLGGRRATALGLAAGELVKRRPDVLAVSSSGFGQDGPSASYRAYAYNLQASCCLGYLTRNEQGEQAEIDLPWADLVSGFALATIVAAWAVGPRGNDGAGVDFAMADLIVAHFNEFVAAASLSADSDAHVDRANEMFPYAPNGVYATEDGWIALSVADDQQFAQLVKILGSEPLGSPEFADAHARFERRRVLDALLADAAATWNAGTLARDLRTVGVAAEQVVGPRQLPESDALGSRDFFTSVEHPEWGRRRLIGIPWRPFGQPAIALGAPPCLAAEAPEC</sequence>
<keyword evidence="1" id="KW-0808">Transferase</keyword>
<dbReference type="STRING" id="298654.FraEuI1c_2770"/>
<proteinExistence type="predicted"/>
<dbReference type="InParanoid" id="E3J7P3"/>
<gene>
    <name evidence="2" type="ordered locus">FraEuI1c_2770</name>
</gene>
<dbReference type="eggNOG" id="COG1804">
    <property type="taxonomic scope" value="Bacteria"/>
</dbReference>
<protein>
    <submittedName>
        <fullName evidence="2">L-carnitine dehydratase/bile acid-inducible protein F</fullName>
    </submittedName>
</protein>
<dbReference type="InterPro" id="IPR023606">
    <property type="entry name" value="CoA-Trfase_III_dom_1_sf"/>
</dbReference>
<dbReference type="Gene3D" id="3.30.1540.10">
    <property type="entry name" value="formyl-coa transferase, domain 3"/>
    <property type="match status" value="2"/>
</dbReference>
<dbReference type="EMBL" id="CP002299">
    <property type="protein sequence ID" value="ADP80797.1"/>
    <property type="molecule type" value="Genomic_DNA"/>
</dbReference>
<name>E3J7P3_PSEI1</name>
<evidence type="ECO:0000313" key="3">
    <source>
        <dbReference type="Proteomes" id="UP000002484"/>
    </source>
</evidence>
<evidence type="ECO:0000256" key="1">
    <source>
        <dbReference type="ARBA" id="ARBA00022679"/>
    </source>
</evidence>
<organism evidence="2 3">
    <name type="scientific">Pseudofrankia inefficax (strain DSM 45817 / CECT 9037 / DDB 130130 / EuI1c)</name>
    <name type="common">Frankia inefficax</name>
    <dbReference type="NCBI Taxonomy" id="298654"/>
    <lineage>
        <taxon>Bacteria</taxon>
        <taxon>Bacillati</taxon>
        <taxon>Actinomycetota</taxon>
        <taxon>Actinomycetes</taxon>
        <taxon>Frankiales</taxon>
        <taxon>Frankiaceae</taxon>
        <taxon>Pseudofrankia</taxon>
    </lineage>
</organism>
<evidence type="ECO:0000313" key="2">
    <source>
        <dbReference type="EMBL" id="ADP80797.1"/>
    </source>
</evidence>
<accession>E3J7P3</accession>
<reference evidence="2 3" key="1">
    <citation type="submission" date="2010-10" db="EMBL/GenBank/DDBJ databases">
        <title>Complete sequence of Frankia sp. EuI1c.</title>
        <authorList>
            <consortium name="US DOE Joint Genome Institute"/>
            <person name="Lucas S."/>
            <person name="Copeland A."/>
            <person name="Lapidus A."/>
            <person name="Cheng J.-F."/>
            <person name="Bruce D."/>
            <person name="Goodwin L."/>
            <person name="Pitluck S."/>
            <person name="Chertkov O."/>
            <person name="Detter J.C."/>
            <person name="Han C."/>
            <person name="Tapia R."/>
            <person name="Land M."/>
            <person name="Hauser L."/>
            <person name="Jeffries C."/>
            <person name="Kyrpides N."/>
            <person name="Ivanova N."/>
            <person name="Mikhailova N."/>
            <person name="Beauchemin N."/>
            <person name="Sen A."/>
            <person name="Sur S.A."/>
            <person name="Gtari M."/>
            <person name="Wall L."/>
            <person name="Tisa L."/>
            <person name="Woyke T."/>
        </authorList>
    </citation>
    <scope>NUCLEOTIDE SEQUENCE [LARGE SCALE GENOMIC DNA]</scope>
    <source>
        <strain evidence="3">DSM 45817 / CECT 9037 / EuI1c</strain>
    </source>
</reference>
<dbReference type="InterPro" id="IPR044855">
    <property type="entry name" value="CoA-Trfase_III_dom3_sf"/>
</dbReference>
<dbReference type="AlphaFoldDB" id="E3J7P3"/>
<dbReference type="KEGG" id="fri:FraEuI1c_2770"/>
<dbReference type="OrthoDB" id="3561197at2"/>
<dbReference type="RefSeq" id="WP_013423915.1">
    <property type="nucleotide sequence ID" value="NC_014666.1"/>
</dbReference>
<keyword evidence="3" id="KW-1185">Reference proteome</keyword>
<dbReference type="InterPro" id="IPR003673">
    <property type="entry name" value="CoA-Trfase_fam_III"/>
</dbReference>
<dbReference type="Gene3D" id="3.40.50.10540">
    <property type="entry name" value="Crotonobetainyl-coa:carnitine coa-transferase, domain 1"/>
    <property type="match status" value="2"/>
</dbReference>
<dbReference type="HOGENOM" id="CLU_362802_0_0_11"/>
<dbReference type="PANTHER" id="PTHR48207">
    <property type="entry name" value="SUCCINATE--HYDROXYMETHYLGLUTARATE COA-TRANSFERASE"/>
    <property type="match status" value="1"/>
</dbReference>
<dbReference type="Pfam" id="PF02515">
    <property type="entry name" value="CoA_transf_3"/>
    <property type="match status" value="3"/>
</dbReference>
<dbReference type="SUPFAM" id="SSF89796">
    <property type="entry name" value="CoA-transferase family III (CaiB/BaiF)"/>
    <property type="match status" value="2"/>
</dbReference>
<dbReference type="GO" id="GO:0008410">
    <property type="term" value="F:CoA-transferase activity"/>
    <property type="evidence" value="ECO:0007669"/>
    <property type="project" value="TreeGrafter"/>
</dbReference>
<dbReference type="InterPro" id="IPR050483">
    <property type="entry name" value="CoA-transferase_III_domain"/>
</dbReference>